<organism evidence="1 2">
    <name type="scientific">Aerosakkonema funiforme FACHB-1375</name>
    <dbReference type="NCBI Taxonomy" id="2949571"/>
    <lineage>
        <taxon>Bacteria</taxon>
        <taxon>Bacillati</taxon>
        <taxon>Cyanobacteriota</taxon>
        <taxon>Cyanophyceae</taxon>
        <taxon>Oscillatoriophycideae</taxon>
        <taxon>Aerosakkonematales</taxon>
        <taxon>Aerosakkonemataceae</taxon>
        <taxon>Aerosakkonema</taxon>
    </lineage>
</organism>
<keyword evidence="2" id="KW-1185">Reference proteome</keyword>
<dbReference type="Proteomes" id="UP000641646">
    <property type="component" value="Unassembled WGS sequence"/>
</dbReference>
<name>A0A926VDN5_9CYAN</name>
<dbReference type="AlphaFoldDB" id="A0A926VDN5"/>
<evidence type="ECO:0000313" key="1">
    <source>
        <dbReference type="EMBL" id="MBD2181886.1"/>
    </source>
</evidence>
<protein>
    <submittedName>
        <fullName evidence="1">HipA-like protein</fullName>
    </submittedName>
</protein>
<dbReference type="RefSeq" id="WP_190464694.1">
    <property type="nucleotide sequence ID" value="NZ_JACJPW010000027.1"/>
</dbReference>
<sequence>MIATPNFPIIRVSQEAYELSTNETMGSKYKFWFEHEELGLCLYKQARQNIGEDWAEKVASQLCFLLGLPHAVYELAETWEGNRGVVSPYFLPEGGTLVHGNELLTPIVPNYPTSGTYRVTQHTINIVLSVISDESVNLPLGWTAAEGIESAVEVFVGYLLLDAWIGNGDRHHENWGIVRSKAPSNSMETIHLAPTFDHASSLGRDLSDEQRQKRLVEAYTNKCFSAFYENIGDKKPLRTFDVFQRVAHSYPEAALMWLSRLKSISEDNTGEIFNRIPNNRISSIAAEFAQKILEFNQDKLLTLRNSLL</sequence>
<reference evidence="1" key="2">
    <citation type="submission" date="2020-08" db="EMBL/GenBank/DDBJ databases">
        <authorList>
            <person name="Chen M."/>
            <person name="Teng W."/>
            <person name="Zhao L."/>
            <person name="Hu C."/>
            <person name="Zhou Y."/>
            <person name="Han B."/>
            <person name="Song L."/>
            <person name="Shu W."/>
        </authorList>
    </citation>
    <scope>NUCLEOTIDE SEQUENCE</scope>
    <source>
        <strain evidence="1">FACHB-1375</strain>
    </source>
</reference>
<evidence type="ECO:0000313" key="2">
    <source>
        <dbReference type="Proteomes" id="UP000641646"/>
    </source>
</evidence>
<proteinExistence type="predicted"/>
<dbReference type="Gene3D" id="1.10.1070.20">
    <property type="match status" value="1"/>
</dbReference>
<reference evidence="1" key="1">
    <citation type="journal article" date="2015" name="ISME J.">
        <title>Draft Genome Sequence of Streptomyces incarnatus NRRL8089, which Produces the Nucleoside Antibiotic Sinefungin.</title>
        <authorList>
            <person name="Oshima K."/>
            <person name="Hattori M."/>
            <person name="Shimizu H."/>
            <person name="Fukuda K."/>
            <person name="Nemoto M."/>
            <person name="Inagaki K."/>
            <person name="Tamura T."/>
        </authorList>
    </citation>
    <scope>NUCLEOTIDE SEQUENCE</scope>
    <source>
        <strain evidence="1">FACHB-1375</strain>
    </source>
</reference>
<accession>A0A926VDN5</accession>
<dbReference type="EMBL" id="JACJPW010000027">
    <property type="protein sequence ID" value="MBD2181886.1"/>
    <property type="molecule type" value="Genomic_DNA"/>
</dbReference>
<comment type="caution">
    <text evidence="1">The sequence shown here is derived from an EMBL/GenBank/DDBJ whole genome shotgun (WGS) entry which is preliminary data.</text>
</comment>
<gene>
    <name evidence="1" type="ORF">H6G03_12345</name>
</gene>